<evidence type="ECO:0000313" key="2">
    <source>
        <dbReference type="Proteomes" id="UP001140066"/>
    </source>
</evidence>
<comment type="caution">
    <text evidence="1">The sequence shown here is derived from an EMBL/GenBank/DDBJ whole genome shotgun (WGS) entry which is preliminary data.</text>
</comment>
<gene>
    <name evidence="1" type="ORF">GGI18_004446</name>
</gene>
<evidence type="ECO:0000313" key="1">
    <source>
        <dbReference type="EMBL" id="KAJ2775813.1"/>
    </source>
</evidence>
<name>A0ACC1K8C8_9FUNG</name>
<accession>A0ACC1K8C8</accession>
<dbReference type="Proteomes" id="UP001140066">
    <property type="component" value="Unassembled WGS sequence"/>
</dbReference>
<feature type="non-terminal residue" evidence="1">
    <location>
        <position position="88"/>
    </location>
</feature>
<dbReference type="EMBL" id="JANBUK010002043">
    <property type="protein sequence ID" value="KAJ2775813.1"/>
    <property type="molecule type" value="Genomic_DNA"/>
</dbReference>
<organism evidence="1 2">
    <name type="scientific">Coemansia linderi</name>
    <dbReference type="NCBI Taxonomy" id="2663919"/>
    <lineage>
        <taxon>Eukaryota</taxon>
        <taxon>Fungi</taxon>
        <taxon>Fungi incertae sedis</taxon>
        <taxon>Zoopagomycota</taxon>
        <taxon>Kickxellomycotina</taxon>
        <taxon>Kickxellomycetes</taxon>
        <taxon>Kickxellales</taxon>
        <taxon>Kickxellaceae</taxon>
        <taxon>Coemansia</taxon>
    </lineage>
</organism>
<keyword evidence="2" id="KW-1185">Reference proteome</keyword>
<proteinExistence type="predicted"/>
<reference evidence="1" key="1">
    <citation type="submission" date="2022-07" db="EMBL/GenBank/DDBJ databases">
        <title>Phylogenomic reconstructions and comparative analyses of Kickxellomycotina fungi.</title>
        <authorList>
            <person name="Reynolds N.K."/>
            <person name="Stajich J.E."/>
            <person name="Barry K."/>
            <person name="Grigoriev I.V."/>
            <person name="Crous P."/>
            <person name="Smith M.E."/>
        </authorList>
    </citation>
    <scope>NUCLEOTIDE SEQUENCE</scope>
    <source>
        <strain evidence="1">BCRC 34191</strain>
    </source>
</reference>
<sequence length="88" mass="9524">MPRFRRSRSAPSTPAWARQRTNPRNRVLPVSALHWVPMPVLMAWSLPPRPSLCVRGAATATATGCAGTSKRLAPSAWRSKLLSSASSS</sequence>
<protein>
    <submittedName>
        <fullName evidence="1">Uncharacterized protein</fullName>
    </submittedName>
</protein>